<keyword evidence="3" id="KW-1185">Reference proteome</keyword>
<keyword evidence="1" id="KW-0472">Membrane</keyword>
<accession>A0A0F7KFG6</accession>
<dbReference type="Proteomes" id="UP000034156">
    <property type="component" value="Chromosome"/>
</dbReference>
<evidence type="ECO:0000256" key="1">
    <source>
        <dbReference type="SAM" id="Phobius"/>
    </source>
</evidence>
<reference evidence="2 3" key="2">
    <citation type="journal article" date="2016" name="Genome Announc.">
        <title>Genome Sequence of Nitrosomonas communis Strain Nm2, a Mesophilic Ammonia-Oxidizing Bacterium Isolated from Mediterranean Soil.</title>
        <authorList>
            <person name="Kozlowski J.A."/>
            <person name="Kits K.D."/>
            <person name="Stein L.Y."/>
        </authorList>
    </citation>
    <scope>NUCLEOTIDE SEQUENCE [LARGE SCALE GENOMIC DNA]</scope>
    <source>
        <strain evidence="2 3">Nm2</strain>
    </source>
</reference>
<name>A0A0F7KFG6_9PROT</name>
<proteinExistence type="predicted"/>
<dbReference type="RefSeq" id="WP_046850282.1">
    <property type="nucleotide sequence ID" value="NZ_VNHT01000055.1"/>
</dbReference>
<evidence type="ECO:0000313" key="3">
    <source>
        <dbReference type="Proteomes" id="UP000034156"/>
    </source>
</evidence>
<organism evidence="2 3">
    <name type="scientific">Nitrosomonas communis</name>
    <dbReference type="NCBI Taxonomy" id="44574"/>
    <lineage>
        <taxon>Bacteria</taxon>
        <taxon>Pseudomonadati</taxon>
        <taxon>Pseudomonadota</taxon>
        <taxon>Betaproteobacteria</taxon>
        <taxon>Nitrosomonadales</taxon>
        <taxon>Nitrosomonadaceae</taxon>
        <taxon>Nitrosomonas</taxon>
    </lineage>
</organism>
<keyword evidence="1" id="KW-0812">Transmembrane</keyword>
<gene>
    <name evidence="2" type="ORF">AAW31_11195</name>
</gene>
<reference evidence="3" key="1">
    <citation type="submission" date="2015-05" db="EMBL/GenBank/DDBJ databases">
        <title>Draft genome of Nitrosomonas communis strain Nm2.</title>
        <authorList>
            <person name="Kozlowski J.A."/>
            <person name="Kits K.D."/>
            <person name="Stein L.Y."/>
        </authorList>
    </citation>
    <scope>NUCLEOTIDE SEQUENCE [LARGE SCALE GENOMIC DNA]</scope>
    <source>
        <strain evidence="3">Nm2</strain>
    </source>
</reference>
<keyword evidence="1" id="KW-1133">Transmembrane helix</keyword>
<feature type="transmembrane region" description="Helical" evidence="1">
    <location>
        <begin position="42"/>
        <end position="65"/>
    </location>
</feature>
<dbReference type="AlphaFoldDB" id="A0A0F7KFG6"/>
<sequence length="66" mass="7039">MIRSQSRSGNVSILRADLIFATLLVMIVRFGSQYDDSAGRPAAVRMTGSAPVVIGCIADILPFTVI</sequence>
<evidence type="ECO:0000313" key="2">
    <source>
        <dbReference type="EMBL" id="AKH38226.1"/>
    </source>
</evidence>
<dbReference type="KEGG" id="nco:AAW31_11195"/>
<dbReference type="PATRIC" id="fig|44574.3.peg.2731"/>
<protein>
    <submittedName>
        <fullName evidence="2">Uncharacterized protein</fullName>
    </submittedName>
</protein>
<dbReference type="EMBL" id="CP011451">
    <property type="protein sequence ID" value="AKH38226.1"/>
    <property type="molecule type" value="Genomic_DNA"/>
</dbReference>
<feature type="transmembrane region" description="Helical" evidence="1">
    <location>
        <begin position="12"/>
        <end position="30"/>
    </location>
</feature>